<dbReference type="Gene3D" id="3.30.2070.10">
    <property type="entry name" value="Formate dehydrogenase/DMSO reductase"/>
    <property type="match status" value="1"/>
</dbReference>
<dbReference type="SUPFAM" id="SSF50692">
    <property type="entry name" value="ADC-like"/>
    <property type="match status" value="1"/>
</dbReference>
<dbReference type="PROSITE" id="PS51669">
    <property type="entry name" value="4FE4S_MOW_BIS_MGD"/>
    <property type="match status" value="1"/>
</dbReference>
<evidence type="ECO:0000256" key="8">
    <source>
        <dbReference type="ARBA" id="ARBA00023014"/>
    </source>
</evidence>
<proteinExistence type="inferred from homology"/>
<dbReference type="GO" id="GO:0046872">
    <property type="term" value="F:metal ion binding"/>
    <property type="evidence" value="ECO:0007669"/>
    <property type="project" value="UniProtKB-KW"/>
</dbReference>
<dbReference type="EMBL" id="UINC01000199">
    <property type="protein sequence ID" value="SUZ50955.1"/>
    <property type="molecule type" value="Genomic_DNA"/>
</dbReference>
<dbReference type="Pfam" id="PF00384">
    <property type="entry name" value="Molybdopterin"/>
    <property type="match status" value="1"/>
</dbReference>
<evidence type="ECO:0000256" key="7">
    <source>
        <dbReference type="ARBA" id="ARBA00023004"/>
    </source>
</evidence>
<dbReference type="GO" id="GO:0051539">
    <property type="term" value="F:4 iron, 4 sulfur cluster binding"/>
    <property type="evidence" value="ECO:0007669"/>
    <property type="project" value="UniProtKB-KW"/>
</dbReference>
<gene>
    <name evidence="10" type="ORF">METZ01_LOCUS3809</name>
</gene>
<reference evidence="10" key="1">
    <citation type="submission" date="2018-05" db="EMBL/GenBank/DDBJ databases">
        <authorList>
            <person name="Lanie J.A."/>
            <person name="Ng W.-L."/>
            <person name="Kazmierczak K.M."/>
            <person name="Andrzejewski T.M."/>
            <person name="Davidsen T.M."/>
            <person name="Wayne K.J."/>
            <person name="Tettelin H."/>
            <person name="Glass J.I."/>
            <person name="Rusch D."/>
            <person name="Podicherti R."/>
            <person name="Tsui H.-C.T."/>
            <person name="Winkler M.E."/>
        </authorList>
    </citation>
    <scope>NUCLEOTIDE SEQUENCE</scope>
</reference>
<dbReference type="InterPro" id="IPR006656">
    <property type="entry name" value="Mopterin_OxRdtase"/>
</dbReference>
<dbReference type="InterPro" id="IPR009010">
    <property type="entry name" value="Asp_de-COase-like_dom_sf"/>
</dbReference>
<keyword evidence="5" id="KW-0732">Signal</keyword>
<dbReference type="InterPro" id="IPR050612">
    <property type="entry name" value="Prok_Mopterin_Oxidored"/>
</dbReference>
<evidence type="ECO:0000256" key="6">
    <source>
        <dbReference type="ARBA" id="ARBA00023002"/>
    </source>
</evidence>
<dbReference type="Gene3D" id="2.40.40.20">
    <property type="match status" value="1"/>
</dbReference>
<keyword evidence="2" id="KW-0004">4Fe-4S</keyword>
<dbReference type="SUPFAM" id="SSF53706">
    <property type="entry name" value="Formate dehydrogenase/DMSO reductase, domains 1-3"/>
    <property type="match status" value="1"/>
</dbReference>
<dbReference type="Gene3D" id="3.40.50.740">
    <property type="match status" value="1"/>
</dbReference>
<keyword evidence="8" id="KW-0411">Iron-sulfur</keyword>
<evidence type="ECO:0000313" key="10">
    <source>
        <dbReference type="EMBL" id="SUZ50955.1"/>
    </source>
</evidence>
<evidence type="ECO:0000256" key="5">
    <source>
        <dbReference type="ARBA" id="ARBA00022729"/>
    </source>
</evidence>
<evidence type="ECO:0000256" key="2">
    <source>
        <dbReference type="ARBA" id="ARBA00022485"/>
    </source>
</evidence>
<keyword evidence="7" id="KW-0408">Iron</keyword>
<dbReference type="Gene3D" id="3.40.228.10">
    <property type="entry name" value="Dimethylsulfoxide Reductase, domain 2"/>
    <property type="match status" value="1"/>
</dbReference>
<dbReference type="PANTHER" id="PTHR43742">
    <property type="entry name" value="TRIMETHYLAMINE-N-OXIDE REDUCTASE"/>
    <property type="match status" value="1"/>
</dbReference>
<keyword evidence="6" id="KW-0560">Oxidoreductase</keyword>
<name>A0A381N8W9_9ZZZZ</name>
<evidence type="ECO:0000256" key="3">
    <source>
        <dbReference type="ARBA" id="ARBA00022505"/>
    </source>
</evidence>
<keyword evidence="3" id="KW-0500">Molybdenum</keyword>
<comment type="similarity">
    <text evidence="1">Belongs to the prokaryotic molybdopterin-containing oxidoreductase family.</text>
</comment>
<keyword evidence="4" id="KW-0479">Metal-binding</keyword>
<dbReference type="AlphaFoldDB" id="A0A381N8W9"/>
<dbReference type="GO" id="GO:0016491">
    <property type="term" value="F:oxidoreductase activity"/>
    <property type="evidence" value="ECO:0007669"/>
    <property type="project" value="UniProtKB-KW"/>
</dbReference>
<dbReference type="InterPro" id="IPR006657">
    <property type="entry name" value="MoPterin_dinucl-bd_dom"/>
</dbReference>
<dbReference type="Gene3D" id="2.20.25.90">
    <property type="entry name" value="ADC-like domains"/>
    <property type="match status" value="1"/>
</dbReference>
<feature type="domain" description="4Fe-4S Mo/W bis-MGD-type" evidence="9">
    <location>
        <begin position="49"/>
        <end position="105"/>
    </location>
</feature>
<dbReference type="GO" id="GO:0043546">
    <property type="term" value="F:molybdopterin cofactor binding"/>
    <property type="evidence" value="ECO:0007669"/>
    <property type="project" value="InterPro"/>
</dbReference>
<sequence length="773" mass="83678">MKLTRRNFLAWAGLGAVGAVACEGFGIREGELDIQSPVSLPEDLVRGTDNWYASLCRTCPSCEGIVIRVMEGRAKMVQGNPFYPTNRGKIHARCQGGLQALYHPDRITTPMRRSGPRGSGEFTSINWEPNGIDTLRNALRANGSSSVMITEPLRGHMALLADRFATAIGGERLGFEAIDNNTYRAAVKNVFNQDSLPDFDLEHSKFILSFGADFLSTWVSPTRFGRGYGEFRQGHGRDRGMFYQIDSRFSMTAANADKWLPVRPGWEGHLALSLAQVIVSENLQDDRVDIDALVGGDTGRQTLNTFRPEIVAPLAGLTPAMTGGDPVAFLKSLARSFAASQPSIAIGGGSAGAQSNGLFNLEAIYALNYLVGTAGKKGGVRFNPPSPWADVPSSSTAGSLEDWTRITEQIRRGQTKLLMLHGADPVHGLPDSLQLRDAIAQADDLLVVSFSPFLDDTSALADLILPDRVSMEDWGDDISEPGPGYQAVGLQQPVVNPLSELDPLSFPDVLLTMAQELGKEADLPWANFKLMLREGSDALFNLNRGSIEATTADEFWNGLLRRGGWWDEFRNGPTTVRPAEGLLKTIADNASEPSFAGIRVGSDDSLYLVPFAHNTLLDGYNGHLPWLQAAPDPLSTVTWQTWVELSDATADHLGVKEGDILRIQSSKDSIRAIAYPSPAVPPDTISIPFGQGRKHGSDYATDRNGSESSNVMDILETTTVKGTGSLAWAGTRVRVTKTGESVSISKLEGNVRAEEIGILPTEDIIKTIAPENT</sequence>
<accession>A0A381N8W9</accession>
<dbReference type="Pfam" id="PF01568">
    <property type="entry name" value="Molydop_binding"/>
    <property type="match status" value="1"/>
</dbReference>
<dbReference type="PANTHER" id="PTHR43742:SF9">
    <property type="entry name" value="TETRATHIONATE REDUCTASE SUBUNIT A"/>
    <property type="match status" value="1"/>
</dbReference>
<evidence type="ECO:0000256" key="1">
    <source>
        <dbReference type="ARBA" id="ARBA00010312"/>
    </source>
</evidence>
<dbReference type="PROSITE" id="PS51257">
    <property type="entry name" value="PROKAR_LIPOPROTEIN"/>
    <property type="match status" value="1"/>
</dbReference>
<evidence type="ECO:0000259" key="9">
    <source>
        <dbReference type="PROSITE" id="PS51669"/>
    </source>
</evidence>
<evidence type="ECO:0000256" key="4">
    <source>
        <dbReference type="ARBA" id="ARBA00022723"/>
    </source>
</evidence>
<dbReference type="InterPro" id="IPR006963">
    <property type="entry name" value="Mopterin_OxRdtase_4Fe-4S_dom"/>
</dbReference>
<organism evidence="10">
    <name type="scientific">marine metagenome</name>
    <dbReference type="NCBI Taxonomy" id="408172"/>
    <lineage>
        <taxon>unclassified sequences</taxon>
        <taxon>metagenomes</taxon>
        <taxon>ecological metagenomes</taxon>
    </lineage>
</organism>
<protein>
    <recommendedName>
        <fullName evidence="9">4Fe-4S Mo/W bis-MGD-type domain-containing protein</fullName>
    </recommendedName>
</protein>